<gene>
    <name evidence="2" type="primary">LOC112685264</name>
</gene>
<dbReference type="Proteomes" id="UP000694846">
    <property type="component" value="Unplaced"/>
</dbReference>
<organism evidence="1 2">
    <name type="scientific">Sipha flava</name>
    <name type="common">yellow sugarcane aphid</name>
    <dbReference type="NCBI Taxonomy" id="143950"/>
    <lineage>
        <taxon>Eukaryota</taxon>
        <taxon>Metazoa</taxon>
        <taxon>Ecdysozoa</taxon>
        <taxon>Arthropoda</taxon>
        <taxon>Hexapoda</taxon>
        <taxon>Insecta</taxon>
        <taxon>Pterygota</taxon>
        <taxon>Neoptera</taxon>
        <taxon>Paraneoptera</taxon>
        <taxon>Hemiptera</taxon>
        <taxon>Sternorrhyncha</taxon>
        <taxon>Aphidomorpha</taxon>
        <taxon>Aphidoidea</taxon>
        <taxon>Aphididae</taxon>
        <taxon>Sipha</taxon>
    </lineage>
</organism>
<sequence>MCKSIRHLTGAPFHPASNGFVESRVKIVKQFFNKCSTSLHHLNKFLLIYRNTVHSATNETPAKLMFGRSTNDVLEFLMTNKEKKKVGKSSKY</sequence>
<evidence type="ECO:0000313" key="2">
    <source>
        <dbReference type="RefSeq" id="XP_025412885.1"/>
    </source>
</evidence>
<keyword evidence="1" id="KW-1185">Reference proteome</keyword>
<dbReference type="InterPro" id="IPR036397">
    <property type="entry name" value="RNaseH_sf"/>
</dbReference>
<dbReference type="PANTHER" id="PTHR37984:SF5">
    <property type="entry name" value="PROTEIN NYNRIN-LIKE"/>
    <property type="match status" value="1"/>
</dbReference>
<dbReference type="InterPro" id="IPR012337">
    <property type="entry name" value="RNaseH-like_sf"/>
</dbReference>
<reference evidence="2" key="1">
    <citation type="submission" date="2025-08" db="UniProtKB">
        <authorList>
            <consortium name="RefSeq"/>
        </authorList>
    </citation>
    <scope>IDENTIFICATION</scope>
    <source>
        <tissue evidence="2">Whole body</tissue>
    </source>
</reference>
<proteinExistence type="predicted"/>
<dbReference type="PANTHER" id="PTHR37984">
    <property type="entry name" value="PROTEIN CBG26694"/>
    <property type="match status" value="1"/>
</dbReference>
<dbReference type="OrthoDB" id="6617068at2759"/>
<name>A0A8B8FRA6_9HEMI</name>
<dbReference type="RefSeq" id="XP_025412885.1">
    <property type="nucleotide sequence ID" value="XM_025557100.1"/>
</dbReference>
<evidence type="ECO:0000313" key="1">
    <source>
        <dbReference type="Proteomes" id="UP000694846"/>
    </source>
</evidence>
<dbReference type="SUPFAM" id="SSF53098">
    <property type="entry name" value="Ribonuclease H-like"/>
    <property type="match status" value="1"/>
</dbReference>
<dbReference type="GO" id="GO:0003676">
    <property type="term" value="F:nucleic acid binding"/>
    <property type="evidence" value="ECO:0007669"/>
    <property type="project" value="InterPro"/>
</dbReference>
<protein>
    <submittedName>
        <fullName evidence="2">Uncharacterized protein K02A2.6-like isoform X2</fullName>
    </submittedName>
</protein>
<dbReference type="InterPro" id="IPR050951">
    <property type="entry name" value="Retrovirus_Pol_polyprotein"/>
</dbReference>
<accession>A0A8B8FRA6</accession>
<dbReference type="Gene3D" id="3.30.420.10">
    <property type="entry name" value="Ribonuclease H-like superfamily/Ribonuclease H"/>
    <property type="match status" value="1"/>
</dbReference>
<dbReference type="AlphaFoldDB" id="A0A8B8FRA6"/>
<dbReference type="GeneID" id="112685264"/>